<dbReference type="PANTHER" id="PTHR12243:SF69">
    <property type="entry name" value="SI:CH73-59F11.3"/>
    <property type="match status" value="1"/>
</dbReference>
<dbReference type="SMART" id="SM00595">
    <property type="entry name" value="MADF"/>
    <property type="match status" value="1"/>
</dbReference>
<gene>
    <name evidence="3" type="ORF">V5799_022259</name>
</gene>
<keyword evidence="4" id="KW-1185">Reference proteome</keyword>
<organism evidence="3 4">
    <name type="scientific">Amblyomma americanum</name>
    <name type="common">Lone star tick</name>
    <dbReference type="NCBI Taxonomy" id="6943"/>
    <lineage>
        <taxon>Eukaryota</taxon>
        <taxon>Metazoa</taxon>
        <taxon>Ecdysozoa</taxon>
        <taxon>Arthropoda</taxon>
        <taxon>Chelicerata</taxon>
        <taxon>Arachnida</taxon>
        <taxon>Acari</taxon>
        <taxon>Parasitiformes</taxon>
        <taxon>Ixodida</taxon>
        <taxon>Ixodoidea</taxon>
        <taxon>Ixodidae</taxon>
        <taxon>Amblyomminae</taxon>
        <taxon>Amblyomma</taxon>
    </lineage>
</organism>
<evidence type="ECO:0000313" key="4">
    <source>
        <dbReference type="Proteomes" id="UP001321473"/>
    </source>
</evidence>
<dbReference type="InterPro" id="IPR039353">
    <property type="entry name" value="TF_Adf1"/>
</dbReference>
<evidence type="ECO:0000259" key="2">
    <source>
        <dbReference type="PROSITE" id="PS51029"/>
    </source>
</evidence>
<dbReference type="GO" id="GO:0005634">
    <property type="term" value="C:nucleus"/>
    <property type="evidence" value="ECO:0007669"/>
    <property type="project" value="TreeGrafter"/>
</dbReference>
<dbReference type="Proteomes" id="UP001321473">
    <property type="component" value="Unassembled WGS sequence"/>
</dbReference>
<comment type="caution">
    <text evidence="3">The sequence shown here is derived from an EMBL/GenBank/DDBJ whole genome shotgun (WGS) entry which is preliminary data.</text>
</comment>
<dbReference type="InterPro" id="IPR006578">
    <property type="entry name" value="MADF-dom"/>
</dbReference>
<feature type="region of interest" description="Disordered" evidence="1">
    <location>
        <begin position="220"/>
        <end position="248"/>
    </location>
</feature>
<feature type="region of interest" description="Disordered" evidence="1">
    <location>
        <begin position="129"/>
        <end position="161"/>
    </location>
</feature>
<dbReference type="GO" id="GO:0006357">
    <property type="term" value="P:regulation of transcription by RNA polymerase II"/>
    <property type="evidence" value="ECO:0007669"/>
    <property type="project" value="TreeGrafter"/>
</dbReference>
<dbReference type="PANTHER" id="PTHR12243">
    <property type="entry name" value="MADF DOMAIN TRANSCRIPTION FACTOR"/>
    <property type="match status" value="1"/>
</dbReference>
<name>A0AAQ4FLH7_AMBAM</name>
<evidence type="ECO:0000313" key="3">
    <source>
        <dbReference type="EMBL" id="KAK8787956.1"/>
    </source>
</evidence>
<dbReference type="EMBL" id="JARKHS020001252">
    <property type="protein sequence ID" value="KAK8787956.1"/>
    <property type="molecule type" value="Genomic_DNA"/>
</dbReference>
<dbReference type="AlphaFoldDB" id="A0AAQ4FLH7"/>
<reference evidence="3 4" key="1">
    <citation type="journal article" date="2023" name="Arcadia Sci">
        <title>De novo assembly of a long-read Amblyomma americanum tick genome.</title>
        <authorList>
            <person name="Chou S."/>
            <person name="Poskanzer K.E."/>
            <person name="Rollins M."/>
            <person name="Thuy-Boun P.S."/>
        </authorList>
    </citation>
    <scope>NUCLEOTIDE SEQUENCE [LARGE SCALE GENOMIC DNA]</scope>
    <source>
        <strain evidence="3">F_SG_1</strain>
        <tissue evidence="3">Salivary glands</tissue>
    </source>
</reference>
<dbReference type="PROSITE" id="PS51029">
    <property type="entry name" value="MADF"/>
    <property type="match status" value="1"/>
</dbReference>
<proteinExistence type="predicted"/>
<feature type="compositionally biased region" description="Acidic residues" evidence="1">
    <location>
        <begin position="139"/>
        <end position="159"/>
    </location>
</feature>
<dbReference type="GO" id="GO:0005667">
    <property type="term" value="C:transcription regulator complex"/>
    <property type="evidence" value="ECO:0007669"/>
    <property type="project" value="TreeGrafter"/>
</dbReference>
<evidence type="ECO:0000256" key="1">
    <source>
        <dbReference type="SAM" id="MobiDB-lite"/>
    </source>
</evidence>
<accession>A0AAQ4FLH7</accession>
<dbReference type="Pfam" id="PF10545">
    <property type="entry name" value="MADF_DNA_bdg"/>
    <property type="match status" value="1"/>
</dbReference>
<feature type="domain" description="MADF" evidence="2">
    <location>
        <begin position="33"/>
        <end position="126"/>
    </location>
</feature>
<protein>
    <recommendedName>
        <fullName evidence="2">MADF domain-containing protein</fullName>
    </recommendedName>
</protein>
<sequence length="292" mass="33206">MEQHAGDHAADDEPSRRHLRGVRRFSMSFPVEEFVDAVGQHRFLFDCNEPEFKDVAKKKAVWEAIGQQFGISGCKAKNKWRNMRDQYIRARKQEMMERCHDTPRFRKPVKTWAFYDMMRQVLKRMHHTPAGAAHGTEGSDIDSGDEEPAVDSEHEDEETMASLERSITQARALFHKRCKEFKDAVELLERELPVTSTLTPAEARPELCLISESVPCFDVQKQTSTPPPQEPKQMSTSDITEPIPSHSPATAEDGLEHFGLFVAERLRMVDSVMQARLVSAILNLVVNMPSAT</sequence>